<sequence>MNTLLRLFLTAAVMCSAGAVQAEVRTSISIGFGTGWHSHGHSIYRPYYGHHHYYRPAPVYFGPTVTYYSSPTVYVAPAPGYTVYSAPVVSSAPVTVYNDIPITRETVTVYDSPRPAGAPPVDGSGDWWYCHQPDGFYPAIKTCPSGWQRVPANR</sequence>
<organism evidence="2 3">
    <name type="scientific">Undibacterium squillarum</name>
    <dbReference type="NCBI Taxonomy" id="1131567"/>
    <lineage>
        <taxon>Bacteria</taxon>
        <taxon>Pseudomonadati</taxon>
        <taxon>Pseudomonadota</taxon>
        <taxon>Betaproteobacteria</taxon>
        <taxon>Burkholderiales</taxon>
        <taxon>Oxalobacteraceae</taxon>
        <taxon>Undibacterium</taxon>
    </lineage>
</organism>
<comment type="caution">
    <text evidence="2">The sequence shown here is derived from an EMBL/GenBank/DDBJ whole genome shotgun (WGS) entry which is preliminary data.</text>
</comment>
<proteinExistence type="predicted"/>
<evidence type="ECO:0008006" key="4">
    <source>
        <dbReference type="Google" id="ProtNLM"/>
    </source>
</evidence>
<evidence type="ECO:0000256" key="1">
    <source>
        <dbReference type="SAM" id="SignalP"/>
    </source>
</evidence>
<name>A0ABQ2XRA0_9BURK</name>
<keyword evidence="1" id="KW-0732">Signal</keyword>
<gene>
    <name evidence="2" type="ORF">GCM10010946_04090</name>
</gene>
<keyword evidence="3" id="KW-1185">Reference proteome</keyword>
<dbReference type="EMBL" id="BMYU01000001">
    <property type="protein sequence ID" value="GGX30285.1"/>
    <property type="molecule type" value="Genomic_DNA"/>
</dbReference>
<protein>
    <recommendedName>
        <fullName evidence="4">YXWGXW repeat-containing protein</fullName>
    </recommendedName>
</protein>
<reference evidence="3" key="1">
    <citation type="journal article" date="2019" name="Int. J. Syst. Evol. Microbiol.">
        <title>The Global Catalogue of Microorganisms (GCM) 10K type strain sequencing project: providing services to taxonomists for standard genome sequencing and annotation.</title>
        <authorList>
            <consortium name="The Broad Institute Genomics Platform"/>
            <consortium name="The Broad Institute Genome Sequencing Center for Infectious Disease"/>
            <person name="Wu L."/>
            <person name="Ma J."/>
        </authorList>
    </citation>
    <scope>NUCLEOTIDE SEQUENCE [LARGE SCALE GENOMIC DNA]</scope>
    <source>
        <strain evidence="3">KCTC 23917</strain>
    </source>
</reference>
<evidence type="ECO:0000313" key="3">
    <source>
        <dbReference type="Proteomes" id="UP000653343"/>
    </source>
</evidence>
<feature type="chain" id="PRO_5046613068" description="YXWGXW repeat-containing protein" evidence="1">
    <location>
        <begin position="23"/>
        <end position="154"/>
    </location>
</feature>
<feature type="signal peptide" evidence="1">
    <location>
        <begin position="1"/>
        <end position="22"/>
    </location>
</feature>
<dbReference type="Proteomes" id="UP000653343">
    <property type="component" value="Unassembled WGS sequence"/>
</dbReference>
<evidence type="ECO:0000313" key="2">
    <source>
        <dbReference type="EMBL" id="GGX30285.1"/>
    </source>
</evidence>
<accession>A0ABQ2XRA0</accession>
<dbReference type="RefSeq" id="WP_189355339.1">
    <property type="nucleotide sequence ID" value="NZ_BMYU01000001.1"/>
</dbReference>